<evidence type="ECO:0000313" key="2">
    <source>
        <dbReference type="EMBL" id="HIW95173.1"/>
    </source>
</evidence>
<evidence type="ECO:0000256" key="1">
    <source>
        <dbReference type="SAM" id="SignalP"/>
    </source>
</evidence>
<keyword evidence="1" id="KW-0732">Signal</keyword>
<evidence type="ECO:0008006" key="4">
    <source>
        <dbReference type="Google" id="ProtNLM"/>
    </source>
</evidence>
<comment type="caution">
    <text evidence="2">The sequence shown here is derived from an EMBL/GenBank/DDBJ whole genome shotgun (WGS) entry which is preliminary data.</text>
</comment>
<sequence>MTKPAVSRKVRRLVAAVIAAVTLTAVGVAGTARAQLPELPPVPPLPEMEDILPPELKDKRIEVPGIGGLDFAPPAPLEGITLPLQQYVHGEV</sequence>
<dbReference type="Proteomes" id="UP000824189">
    <property type="component" value="Unassembled WGS sequence"/>
</dbReference>
<reference evidence="2" key="2">
    <citation type="submission" date="2021-04" db="EMBL/GenBank/DDBJ databases">
        <authorList>
            <person name="Gilroy R."/>
        </authorList>
    </citation>
    <scope>NUCLEOTIDE SEQUENCE</scope>
    <source>
        <strain evidence="2">4376</strain>
    </source>
</reference>
<dbReference type="AlphaFoldDB" id="A0A9D1UPT4"/>
<reference evidence="2" key="1">
    <citation type="journal article" date="2021" name="PeerJ">
        <title>Extensive microbial diversity within the chicken gut microbiome revealed by metagenomics and culture.</title>
        <authorList>
            <person name="Gilroy R."/>
            <person name="Ravi A."/>
            <person name="Getino M."/>
            <person name="Pursley I."/>
            <person name="Horton D.L."/>
            <person name="Alikhan N.F."/>
            <person name="Baker D."/>
            <person name="Gharbi K."/>
            <person name="Hall N."/>
            <person name="Watson M."/>
            <person name="Adriaenssens E.M."/>
            <person name="Foster-Nyarko E."/>
            <person name="Jarju S."/>
            <person name="Secka A."/>
            <person name="Antonio M."/>
            <person name="Oren A."/>
            <person name="Chaudhuri R.R."/>
            <person name="La Ragione R."/>
            <person name="Hildebrand F."/>
            <person name="Pallen M.J."/>
        </authorList>
    </citation>
    <scope>NUCLEOTIDE SEQUENCE</scope>
    <source>
        <strain evidence="2">4376</strain>
    </source>
</reference>
<protein>
    <recommendedName>
        <fullName evidence="4">Secreted protein</fullName>
    </recommendedName>
</protein>
<gene>
    <name evidence="2" type="ORF">H9867_01600</name>
</gene>
<proteinExistence type="predicted"/>
<organism evidence="2 3">
    <name type="scientific">Candidatus Corynebacterium gallistercoris</name>
    <dbReference type="NCBI Taxonomy" id="2838530"/>
    <lineage>
        <taxon>Bacteria</taxon>
        <taxon>Bacillati</taxon>
        <taxon>Actinomycetota</taxon>
        <taxon>Actinomycetes</taxon>
        <taxon>Mycobacteriales</taxon>
        <taxon>Corynebacteriaceae</taxon>
        <taxon>Corynebacterium</taxon>
    </lineage>
</organism>
<name>A0A9D1UPT4_9CORY</name>
<feature type="chain" id="PRO_5038789467" description="Secreted protein" evidence="1">
    <location>
        <begin position="35"/>
        <end position="92"/>
    </location>
</feature>
<feature type="signal peptide" evidence="1">
    <location>
        <begin position="1"/>
        <end position="34"/>
    </location>
</feature>
<evidence type="ECO:0000313" key="3">
    <source>
        <dbReference type="Proteomes" id="UP000824189"/>
    </source>
</evidence>
<dbReference type="EMBL" id="DXFZ01000021">
    <property type="protein sequence ID" value="HIW95173.1"/>
    <property type="molecule type" value="Genomic_DNA"/>
</dbReference>
<accession>A0A9D1UPT4</accession>